<feature type="compositionally biased region" description="Polar residues" evidence="1">
    <location>
        <begin position="351"/>
        <end position="373"/>
    </location>
</feature>
<evidence type="ECO:0000256" key="1">
    <source>
        <dbReference type="SAM" id="MobiDB-lite"/>
    </source>
</evidence>
<feature type="region of interest" description="Disordered" evidence="1">
    <location>
        <begin position="347"/>
        <end position="403"/>
    </location>
</feature>
<feature type="compositionally biased region" description="Acidic residues" evidence="1">
    <location>
        <begin position="647"/>
        <end position="662"/>
    </location>
</feature>
<comment type="caution">
    <text evidence="2">The sequence shown here is derived from an EMBL/GenBank/DDBJ whole genome shotgun (WGS) entry which is preliminary data.</text>
</comment>
<accession>A0AAN6FDQ3</accession>
<protein>
    <submittedName>
        <fullName evidence="2">Uncharacterized protein</fullName>
    </submittedName>
</protein>
<name>A0AAN6FDQ3_9PEZI</name>
<gene>
    <name evidence="2" type="ORF">LTR82_013850</name>
</gene>
<feature type="region of interest" description="Disordered" evidence="1">
    <location>
        <begin position="171"/>
        <end position="210"/>
    </location>
</feature>
<feature type="compositionally biased region" description="Polar residues" evidence="1">
    <location>
        <begin position="180"/>
        <end position="205"/>
    </location>
</feature>
<sequence>MSAPSLPAGWQWHFNSGSGRWTFKHCATEYQQIHFPLAGDEACQDLNTRVNDIDSQLAKVCTSGQAIPPASISPQTGVEMDVAMVTASFASITMSTQPSLSHSNPGPAIKRKPIQIKGPASSPMPVPSLTSVRSLSASHSPVHGHAKAITSCSQGCGFDEIASSINATAPRELPQHESPHWTSPISPSSQALRSPSMPGQASHASPTALDPFQPRAQQYFHPHVVRQASMPVNNTATNPDPQQQLMPLMHPTQSAPEPPRPSMVSAASAPQITQTYDEQHTNRTSKTSKMRKMSNGVNSWVKKHPVIATSVAISGAVVVEAAGLAVGVDAVKDAALINRGVNKFQARRKASQVTQKQPDTVAEQAQSTPQQDQGRAPPLPRRPRASSGTAHATPGGAPYTARSTSLLSHNTNAHQAGQGVDVAGKIFNVVGHIATGHTHTHQAHQNFASGTQQQGLQQQDFQQQAAFQKQQSNKQQAALQQQQAYQQQLYQQQLLYQQQTYANGQNPVYLQQQYPGYQQQYPVYQQLPPQYYQQPPVYQDNSINMMDTSGVDPMTMMALSDPGLVDPTATQQVNVNVQNVSVDSQQTTVDSTQDVVDSSQLGNANLPTTPDSLLDSGAYVNPSLTPPLSSADGTGDWGNVDYGNDGGDGDGVCDNDQADDDY</sequence>
<dbReference type="EMBL" id="JASUXU010000064">
    <property type="protein sequence ID" value="KAK0312380.1"/>
    <property type="molecule type" value="Genomic_DNA"/>
</dbReference>
<proteinExistence type="predicted"/>
<evidence type="ECO:0000313" key="3">
    <source>
        <dbReference type="Proteomes" id="UP001168146"/>
    </source>
</evidence>
<organism evidence="2 3">
    <name type="scientific">Friedmanniomyces endolithicus</name>
    <dbReference type="NCBI Taxonomy" id="329885"/>
    <lineage>
        <taxon>Eukaryota</taxon>
        <taxon>Fungi</taxon>
        <taxon>Dikarya</taxon>
        <taxon>Ascomycota</taxon>
        <taxon>Pezizomycotina</taxon>
        <taxon>Dothideomycetes</taxon>
        <taxon>Dothideomycetidae</taxon>
        <taxon>Mycosphaerellales</taxon>
        <taxon>Teratosphaeriaceae</taxon>
        <taxon>Friedmanniomyces</taxon>
    </lineage>
</organism>
<reference evidence="2" key="1">
    <citation type="submission" date="2021-12" db="EMBL/GenBank/DDBJ databases">
        <title>Black yeast isolated from Biological Soil Crust.</title>
        <authorList>
            <person name="Kurbessoian T."/>
        </authorList>
    </citation>
    <scope>NUCLEOTIDE SEQUENCE</scope>
    <source>
        <strain evidence="2">CCFEE 5208</strain>
    </source>
</reference>
<feature type="compositionally biased region" description="Polar residues" evidence="1">
    <location>
        <begin position="268"/>
        <end position="285"/>
    </location>
</feature>
<feature type="compositionally biased region" description="Polar residues" evidence="1">
    <location>
        <begin position="622"/>
        <end position="632"/>
    </location>
</feature>
<evidence type="ECO:0000313" key="2">
    <source>
        <dbReference type="EMBL" id="KAK0312380.1"/>
    </source>
</evidence>
<dbReference type="AlphaFoldDB" id="A0AAN6FDQ3"/>
<feature type="region of interest" description="Disordered" evidence="1">
    <location>
        <begin position="618"/>
        <end position="662"/>
    </location>
</feature>
<feature type="region of interest" description="Disordered" evidence="1">
    <location>
        <begin position="231"/>
        <end position="295"/>
    </location>
</feature>
<feature type="compositionally biased region" description="Polar residues" evidence="1">
    <location>
        <begin position="231"/>
        <end position="255"/>
    </location>
</feature>
<dbReference type="Proteomes" id="UP001168146">
    <property type="component" value="Unassembled WGS sequence"/>
</dbReference>